<dbReference type="SMART" id="SM00389">
    <property type="entry name" value="HOX"/>
    <property type="match status" value="1"/>
</dbReference>
<dbReference type="PANTHER" id="PTHR24328:SF7">
    <property type="entry name" value="BUTTONLESS"/>
    <property type="match status" value="1"/>
</dbReference>
<feature type="domain" description="Homeobox" evidence="12">
    <location>
        <begin position="124"/>
        <end position="184"/>
    </location>
</feature>
<keyword evidence="4 9" id="KW-0238">DNA-binding</keyword>
<dbReference type="GO" id="GO:0003677">
    <property type="term" value="F:DNA binding"/>
    <property type="evidence" value="ECO:0007669"/>
    <property type="project" value="UniProtKB-UniRule"/>
</dbReference>
<evidence type="ECO:0000256" key="4">
    <source>
        <dbReference type="ARBA" id="ARBA00023125"/>
    </source>
</evidence>
<dbReference type="AlphaFoldDB" id="Q0R513"/>
<dbReference type="PANTHER" id="PTHR24328">
    <property type="entry name" value="HOMEOBOX PROTEIN MOX"/>
    <property type="match status" value="1"/>
</dbReference>
<keyword evidence="3" id="KW-0805">Transcription regulation</keyword>
<feature type="DNA-binding region" description="Homeobox" evidence="9">
    <location>
        <begin position="126"/>
        <end position="185"/>
    </location>
</feature>
<protein>
    <submittedName>
        <fullName evidence="13 14">MoxC</fullName>
    </submittedName>
</protein>
<dbReference type="Gene3D" id="1.10.10.60">
    <property type="entry name" value="Homeodomain-like"/>
    <property type="match status" value="1"/>
</dbReference>
<evidence type="ECO:0000256" key="1">
    <source>
        <dbReference type="ARBA" id="ARBA00004123"/>
    </source>
</evidence>
<dbReference type="PROSITE" id="PS50071">
    <property type="entry name" value="HOMEOBOX_2"/>
    <property type="match status" value="1"/>
</dbReference>
<dbReference type="GO" id="GO:0000981">
    <property type="term" value="F:DNA-binding transcription factor activity, RNA polymerase II-specific"/>
    <property type="evidence" value="ECO:0007669"/>
    <property type="project" value="InterPro"/>
</dbReference>
<reference evidence="14" key="2">
    <citation type="submission" date="2006-04" db="EMBL/GenBank/DDBJ databases">
        <title>Ancient functional divergence of two sister homeobox genes: Genomic and developmental analyses of eve and mox in the sea anemone, Nematostella vectensis.</title>
        <authorList>
            <person name="Mazza M.E."/>
            <person name="Pang K."/>
            <person name="Ryan J.F."/>
            <person name="Mullikin J.C."/>
            <person name="Martindale M.Q."/>
            <person name="Finnerty J.R."/>
        </authorList>
    </citation>
    <scope>NUCLEOTIDE SEQUENCE</scope>
</reference>
<keyword evidence="7" id="KW-0804">Transcription</keyword>
<evidence type="ECO:0000256" key="5">
    <source>
        <dbReference type="ARBA" id="ARBA00023155"/>
    </source>
</evidence>
<evidence type="ECO:0000256" key="10">
    <source>
        <dbReference type="RuleBase" id="RU000682"/>
    </source>
</evidence>
<dbReference type="EMBL" id="DQ116032">
    <property type="protein sequence ID" value="AAZ94818.1"/>
    <property type="molecule type" value="mRNA"/>
</dbReference>
<evidence type="ECO:0000256" key="11">
    <source>
        <dbReference type="SAM" id="MobiDB-lite"/>
    </source>
</evidence>
<evidence type="ECO:0000256" key="6">
    <source>
        <dbReference type="ARBA" id="ARBA00023159"/>
    </source>
</evidence>
<dbReference type="SUPFAM" id="SSF46689">
    <property type="entry name" value="Homeodomain-like"/>
    <property type="match status" value="1"/>
</dbReference>
<dbReference type="GO" id="GO:0045944">
    <property type="term" value="P:positive regulation of transcription by RNA polymerase II"/>
    <property type="evidence" value="ECO:0007669"/>
    <property type="project" value="InterPro"/>
</dbReference>
<dbReference type="HOGENOM" id="CLU_049543_10_2_1"/>
<dbReference type="InterPro" id="IPR020479">
    <property type="entry name" value="HD_metazoa"/>
</dbReference>
<evidence type="ECO:0000256" key="7">
    <source>
        <dbReference type="ARBA" id="ARBA00023163"/>
    </source>
</evidence>
<dbReference type="InterPro" id="IPR009057">
    <property type="entry name" value="Homeodomain-like_sf"/>
</dbReference>
<sequence length="198" mass="22686">MYDLYSNTMNYTTPQYSNFGSYPSNSNYQSCAMANQLSSYGPGINGTSYGMNSVPPLSHPPILTQYQQIQESYSTLQHLNAQPSMYGAPNSISPLPFAASDEECSDKLSENGDNEMERNEDAKSRKRKERTVFSKYQLTELEREFCRNNYLTRLRRYEIAVSLDLGERQVKVWFQNRRMKWKRGRGGVPVKKSAALQA</sequence>
<evidence type="ECO:0000259" key="12">
    <source>
        <dbReference type="PROSITE" id="PS50071"/>
    </source>
</evidence>
<dbReference type="InterPro" id="IPR042634">
    <property type="entry name" value="MOX-1/MOX-2"/>
</dbReference>
<keyword evidence="6" id="KW-0010">Activator</keyword>
<feature type="region of interest" description="Disordered" evidence="11">
    <location>
        <begin position="105"/>
        <end position="127"/>
    </location>
</feature>
<evidence type="ECO:0000256" key="8">
    <source>
        <dbReference type="ARBA" id="ARBA00023242"/>
    </source>
</evidence>
<keyword evidence="8 9" id="KW-0539">Nucleus</keyword>
<dbReference type="FunFam" id="1.10.10.60:FF:000826">
    <property type="match status" value="1"/>
</dbReference>
<feature type="compositionally biased region" description="Basic and acidic residues" evidence="11">
    <location>
        <begin position="105"/>
        <end position="123"/>
    </location>
</feature>
<dbReference type="CDD" id="cd00086">
    <property type="entry name" value="homeodomain"/>
    <property type="match status" value="1"/>
</dbReference>
<dbReference type="PROSITE" id="PS00027">
    <property type="entry name" value="HOMEOBOX_1"/>
    <property type="match status" value="1"/>
</dbReference>
<organism evidence="13">
    <name type="scientific">Nematostella vectensis</name>
    <name type="common">Starlet sea anemone</name>
    <dbReference type="NCBI Taxonomy" id="45351"/>
    <lineage>
        <taxon>Eukaryota</taxon>
        <taxon>Metazoa</taxon>
        <taxon>Cnidaria</taxon>
        <taxon>Anthozoa</taxon>
        <taxon>Hexacorallia</taxon>
        <taxon>Actiniaria</taxon>
        <taxon>Edwardsiidae</taxon>
        <taxon>Nematostella</taxon>
    </lineage>
</organism>
<accession>Q0R513</accession>
<reference evidence="13" key="1">
    <citation type="submission" date="2005-07" db="EMBL/GenBank/DDBJ databases">
        <title>Ancient functional divergence of two sister homeobox genes. Genomic and developmental analyses of eve and mox in the sea anemone Nematostella vectensis.</title>
        <authorList>
            <person name="Mazza M."/>
            <person name="Pang K."/>
            <person name="Ryan J."/>
            <person name="Martindale M.Q."/>
            <person name="Finnerty J.R."/>
        </authorList>
    </citation>
    <scope>NUCLEOTIDE SEQUENCE</scope>
</reference>
<evidence type="ECO:0000313" key="14">
    <source>
        <dbReference type="EMBL" id="AFJ11247.1"/>
    </source>
</evidence>
<evidence type="ECO:0000313" key="13">
    <source>
        <dbReference type="EMBL" id="AAZ94818.1"/>
    </source>
</evidence>
<gene>
    <name evidence="13" type="primary">moxC</name>
</gene>
<dbReference type="PRINTS" id="PR00024">
    <property type="entry name" value="HOMEOBOX"/>
</dbReference>
<dbReference type="InterPro" id="IPR017970">
    <property type="entry name" value="Homeobox_CS"/>
</dbReference>
<dbReference type="GO" id="GO:0005634">
    <property type="term" value="C:nucleus"/>
    <property type="evidence" value="ECO:0007669"/>
    <property type="project" value="UniProtKB-SubCell"/>
</dbReference>
<evidence type="ECO:0000256" key="3">
    <source>
        <dbReference type="ARBA" id="ARBA00023015"/>
    </source>
</evidence>
<evidence type="ECO:0000256" key="9">
    <source>
        <dbReference type="PROSITE-ProRule" id="PRU00108"/>
    </source>
</evidence>
<dbReference type="EMBL" id="DQ518750">
    <property type="protein sequence ID" value="AFJ11247.1"/>
    <property type="molecule type" value="Genomic_DNA"/>
</dbReference>
<dbReference type="InterPro" id="IPR001356">
    <property type="entry name" value="HD"/>
</dbReference>
<proteinExistence type="evidence at transcript level"/>
<evidence type="ECO:0000256" key="2">
    <source>
        <dbReference type="ARBA" id="ARBA00022473"/>
    </source>
</evidence>
<comment type="subcellular location">
    <subcellularLocation>
        <location evidence="1 9 10">Nucleus</location>
    </subcellularLocation>
</comment>
<keyword evidence="2" id="KW-0217">Developmental protein</keyword>
<name>Q0R513_NEMVE</name>
<dbReference type="Pfam" id="PF00046">
    <property type="entry name" value="Homeodomain"/>
    <property type="match status" value="1"/>
</dbReference>
<keyword evidence="5 9" id="KW-0371">Homeobox</keyword>